<dbReference type="EMBL" id="FWEU01000008">
    <property type="protein sequence ID" value="SLM26423.1"/>
    <property type="molecule type" value="Genomic_DNA"/>
</dbReference>
<evidence type="ECO:0000313" key="1">
    <source>
        <dbReference type="EMBL" id="SLM26423.1"/>
    </source>
</evidence>
<dbReference type="AlphaFoldDB" id="A0A1W1H4B0"/>
<proteinExistence type="predicted"/>
<accession>A0A1W1H4B0</accession>
<dbReference type="Proteomes" id="UP000191133">
    <property type="component" value="Unassembled WGS sequence"/>
</dbReference>
<name>A0A1W1H4B0_9GAMM</name>
<gene>
    <name evidence="1" type="ORF">SAMN04488690_4194</name>
</gene>
<dbReference type="RefSeq" id="WP_080150827.1">
    <property type="nucleotide sequence ID" value="NZ_FWEU01000008.1"/>
</dbReference>
<evidence type="ECO:0008006" key="3">
    <source>
        <dbReference type="Google" id="ProtNLM"/>
    </source>
</evidence>
<organism evidence="1 2">
    <name type="scientific">Stenotrophomonas indicatrix</name>
    <dbReference type="NCBI Taxonomy" id="2045451"/>
    <lineage>
        <taxon>Bacteria</taxon>
        <taxon>Pseudomonadati</taxon>
        <taxon>Pseudomonadota</taxon>
        <taxon>Gammaproteobacteria</taxon>
        <taxon>Lysobacterales</taxon>
        <taxon>Lysobacteraceae</taxon>
        <taxon>Stenotrophomonas</taxon>
    </lineage>
</organism>
<evidence type="ECO:0000313" key="2">
    <source>
        <dbReference type="Proteomes" id="UP000191133"/>
    </source>
</evidence>
<reference evidence="2" key="1">
    <citation type="submission" date="2016-10" db="EMBL/GenBank/DDBJ databases">
        <authorList>
            <person name="Varghese N."/>
        </authorList>
    </citation>
    <scope>NUCLEOTIDE SEQUENCE [LARGE SCALE GENOMIC DNA]</scope>
    <source>
        <strain evidence="2">92MFCol6.1</strain>
    </source>
</reference>
<sequence length="241" mass="26452">MRRWIGITLVCGLASGCVTFGPPDGSLQIAGYAPTDGNCQLQITAPGASNTDAEPVQGYFQRHLMVHSSRPGRVALLCNGRLQAERSFRYGRDVGFGGVLPLLVFERSALDLGGSTPVVRMRAFQSDFLEWNKASLARLAEHGPSRGQALADASYAKLVEHYALPGTSRTVMRRPSVESAHDPEMEQVLAVQILGDAASIRTAQQRRSSVRIHEYRLQRVHDDWRLTGLYHLEADGMKPAL</sequence>
<dbReference type="PROSITE" id="PS51257">
    <property type="entry name" value="PROKAR_LIPOPROTEIN"/>
    <property type="match status" value="1"/>
</dbReference>
<protein>
    <recommendedName>
        <fullName evidence="3">Lipoprotein</fullName>
    </recommendedName>
</protein>